<evidence type="ECO:0000259" key="1">
    <source>
        <dbReference type="PROSITE" id="PS51186"/>
    </source>
</evidence>
<keyword evidence="3" id="KW-1185">Reference proteome</keyword>
<keyword evidence="2" id="KW-0808">Transferase</keyword>
<dbReference type="SUPFAM" id="SSF55729">
    <property type="entry name" value="Acyl-CoA N-acyltransferases (Nat)"/>
    <property type="match status" value="1"/>
</dbReference>
<dbReference type="RefSeq" id="WP_164356191.1">
    <property type="nucleotide sequence ID" value="NZ_JAABNT010000032.1"/>
</dbReference>
<feature type="domain" description="N-acetyltransferase" evidence="1">
    <location>
        <begin position="3"/>
        <end position="166"/>
    </location>
</feature>
<reference evidence="2 3" key="1">
    <citation type="submission" date="2020-01" db="EMBL/GenBank/DDBJ databases">
        <title>Sulfitobacter sediminilitoris sp. nov., isolated from a tidal flat.</title>
        <authorList>
            <person name="Park S."/>
            <person name="Yoon J.-H."/>
        </authorList>
    </citation>
    <scope>NUCLEOTIDE SEQUENCE [LARGE SCALE GENOMIC DNA]</scope>
    <source>
        <strain evidence="2 3">JBTF-M27</strain>
    </source>
</reference>
<organism evidence="2 3">
    <name type="scientific">Sulfitobacter sediminilitoris</name>
    <dbReference type="NCBI Taxonomy" id="2698830"/>
    <lineage>
        <taxon>Bacteria</taxon>
        <taxon>Pseudomonadati</taxon>
        <taxon>Pseudomonadota</taxon>
        <taxon>Alphaproteobacteria</taxon>
        <taxon>Rhodobacterales</taxon>
        <taxon>Roseobacteraceae</taxon>
        <taxon>Sulfitobacter</taxon>
    </lineage>
</organism>
<dbReference type="InterPro" id="IPR052777">
    <property type="entry name" value="Acetyltransferase_Enz"/>
</dbReference>
<proteinExistence type="predicted"/>
<dbReference type="AlphaFoldDB" id="A0A6P0CGF8"/>
<dbReference type="InterPro" id="IPR016181">
    <property type="entry name" value="Acyl_CoA_acyltransferase"/>
</dbReference>
<accession>A0A6P0CGF8</accession>
<dbReference type="EMBL" id="JAABNT010000032">
    <property type="protein sequence ID" value="NEK25007.1"/>
    <property type="molecule type" value="Genomic_DNA"/>
</dbReference>
<protein>
    <submittedName>
        <fullName evidence="2">GNAT family N-acetyltransferase</fullName>
    </submittedName>
</protein>
<evidence type="ECO:0000313" key="2">
    <source>
        <dbReference type="EMBL" id="NEK25007.1"/>
    </source>
</evidence>
<dbReference type="InterPro" id="IPR000182">
    <property type="entry name" value="GNAT_dom"/>
</dbReference>
<dbReference type="CDD" id="cd04301">
    <property type="entry name" value="NAT_SF"/>
    <property type="match status" value="1"/>
</dbReference>
<dbReference type="Pfam" id="PF00583">
    <property type="entry name" value="Acetyltransf_1"/>
    <property type="match status" value="1"/>
</dbReference>
<dbReference type="PROSITE" id="PS51186">
    <property type="entry name" value="GNAT"/>
    <property type="match status" value="1"/>
</dbReference>
<evidence type="ECO:0000313" key="3">
    <source>
        <dbReference type="Proteomes" id="UP000468591"/>
    </source>
</evidence>
<dbReference type="Gene3D" id="3.40.630.30">
    <property type="match status" value="1"/>
</dbReference>
<dbReference type="Proteomes" id="UP000468591">
    <property type="component" value="Unassembled WGS sequence"/>
</dbReference>
<dbReference type="PANTHER" id="PTHR43305">
    <property type="entry name" value="FAMILY N-ACETYLTRANSFERASE, PUTATIVE (AFU_ORTHOLOGUE AFUA_2G01380)-RELATED"/>
    <property type="match status" value="1"/>
</dbReference>
<gene>
    <name evidence="2" type="ORF">GV827_21810</name>
</gene>
<dbReference type="PANTHER" id="PTHR43305:SF1">
    <property type="entry name" value="FAMILY N-ACETYLTRANSFERASE, PUTATIVE (AFU_ORTHOLOGUE AFUA_2G01380)-RELATED"/>
    <property type="match status" value="1"/>
</dbReference>
<dbReference type="GO" id="GO:0016747">
    <property type="term" value="F:acyltransferase activity, transferring groups other than amino-acyl groups"/>
    <property type="evidence" value="ECO:0007669"/>
    <property type="project" value="InterPro"/>
</dbReference>
<sequence length="166" mass="18454">MVTILAASTPTQFEDFRVLVRDFVSWAVATSSPIKGDRPPVFAKLDNELANLPGKYSEPDGAIFLAYVDGEIAGCIAGFRSDRRSLEVTRLWVLPKWRGHGVGDRLVQALLINAQSAGYKRAVLRSRKDMKAAHKVYQRAGFFDMDGGAYFPNFGDIEIAMKRNID</sequence>
<name>A0A6P0CGF8_9RHOB</name>
<comment type="caution">
    <text evidence="2">The sequence shown here is derived from an EMBL/GenBank/DDBJ whole genome shotgun (WGS) entry which is preliminary data.</text>
</comment>